<keyword evidence="2" id="KW-0521">NADP</keyword>
<dbReference type="PANTHER" id="PTHR43639:SF1">
    <property type="entry name" value="SHORT-CHAIN DEHYDROGENASE_REDUCTASE FAMILY PROTEIN"/>
    <property type="match status" value="1"/>
</dbReference>
<evidence type="ECO:0000256" key="2">
    <source>
        <dbReference type="ARBA" id="ARBA00022857"/>
    </source>
</evidence>
<comment type="caution">
    <text evidence="5">The sequence shown here is derived from an EMBL/GenBank/DDBJ whole genome shotgun (WGS) entry which is preliminary data.</text>
</comment>
<dbReference type="Pfam" id="PF13561">
    <property type="entry name" value="adh_short_C2"/>
    <property type="match status" value="1"/>
</dbReference>
<evidence type="ECO:0000313" key="5">
    <source>
        <dbReference type="EMBL" id="RFU28079.1"/>
    </source>
</evidence>
<sequence>MGRLQGKVALITGAGSGFGEAIAKSFSREGAHVLVADIATANGQRVAQEITDARSNESYGTAVFVQFDCTKSQAWKEGLKLAQDQFRKLDIVVNNAGTTYTKKPSTEVTEDEFDKIVAVNMKSIYHSVVIVMPYFAQRKSGIYINTSSVAGYKTRAGQVFYGGTKGFLNTVTQGLAAEWGPSNIRVNSICPLRSATGLLEKFSGVPDTPEERERFAQTVPLRRMGDVESIANAAVYLASDEAGFVTGVNLPVDGGRLTGTEVRGLQGFKNTNSID</sequence>
<dbReference type="Proteomes" id="UP000258309">
    <property type="component" value="Unassembled WGS sequence"/>
</dbReference>
<dbReference type="NCBIfam" id="NF005559">
    <property type="entry name" value="PRK07231.1"/>
    <property type="match status" value="1"/>
</dbReference>
<comment type="similarity">
    <text evidence="1">Belongs to the short-chain dehydrogenases/reductases (SDR) family.</text>
</comment>
<dbReference type="PRINTS" id="PR00080">
    <property type="entry name" value="SDRFAMILY"/>
</dbReference>
<dbReference type="OMA" id="VNNANDC"/>
<dbReference type="GO" id="GO:0009688">
    <property type="term" value="P:abscisic acid biosynthetic process"/>
    <property type="evidence" value="ECO:0007669"/>
    <property type="project" value="UniProtKB-ARBA"/>
</dbReference>
<reference evidence="5 6" key="1">
    <citation type="submission" date="2018-05" db="EMBL/GenBank/DDBJ databases">
        <title>Draft genome sequence of Scytalidium lignicola DSM 105466, a ubiquitous saprotrophic fungus.</title>
        <authorList>
            <person name="Buettner E."/>
            <person name="Gebauer A.M."/>
            <person name="Hofrichter M."/>
            <person name="Liers C."/>
            <person name="Kellner H."/>
        </authorList>
    </citation>
    <scope>NUCLEOTIDE SEQUENCE [LARGE SCALE GENOMIC DNA]</scope>
    <source>
        <strain evidence="5 6">DSM 105466</strain>
    </source>
</reference>
<evidence type="ECO:0000256" key="3">
    <source>
        <dbReference type="ARBA" id="ARBA00023002"/>
    </source>
</evidence>
<keyword evidence="3" id="KW-0560">Oxidoreductase</keyword>
<dbReference type="InterPro" id="IPR020904">
    <property type="entry name" value="Sc_DH/Rdtase_CS"/>
</dbReference>
<dbReference type="PANTHER" id="PTHR43639">
    <property type="entry name" value="OXIDOREDUCTASE, SHORT-CHAIN DEHYDROGENASE/REDUCTASE FAMILY (AFU_ORTHOLOGUE AFUA_5G02870)"/>
    <property type="match status" value="1"/>
</dbReference>
<evidence type="ECO:0000259" key="4">
    <source>
        <dbReference type="PROSITE" id="PS50926"/>
    </source>
</evidence>
<dbReference type="PRINTS" id="PR00081">
    <property type="entry name" value="GDHRDH"/>
</dbReference>
<dbReference type="OrthoDB" id="294295at2759"/>
<dbReference type="STRING" id="5539.A0A3E2H3X9"/>
<dbReference type="InterPro" id="IPR002792">
    <property type="entry name" value="TRAM_dom"/>
</dbReference>
<feature type="domain" description="TRAM" evidence="4">
    <location>
        <begin position="1"/>
        <end position="64"/>
    </location>
</feature>
<accession>A0A3E2H3X9</accession>
<evidence type="ECO:0000256" key="1">
    <source>
        <dbReference type="ARBA" id="ARBA00006484"/>
    </source>
</evidence>
<dbReference type="InterPro" id="IPR036291">
    <property type="entry name" value="NAD(P)-bd_dom_sf"/>
</dbReference>
<dbReference type="AlphaFoldDB" id="A0A3E2H3X9"/>
<feature type="non-terminal residue" evidence="5">
    <location>
        <position position="1"/>
    </location>
</feature>
<evidence type="ECO:0000313" key="6">
    <source>
        <dbReference type="Proteomes" id="UP000258309"/>
    </source>
</evidence>
<dbReference type="GO" id="GO:0016491">
    <property type="term" value="F:oxidoreductase activity"/>
    <property type="evidence" value="ECO:0007669"/>
    <property type="project" value="UniProtKB-KW"/>
</dbReference>
<dbReference type="SUPFAM" id="SSF51735">
    <property type="entry name" value="NAD(P)-binding Rossmann-fold domains"/>
    <property type="match status" value="1"/>
</dbReference>
<name>A0A3E2H3X9_SCYLI</name>
<dbReference type="Gene3D" id="3.40.50.720">
    <property type="entry name" value="NAD(P)-binding Rossmann-like Domain"/>
    <property type="match status" value="1"/>
</dbReference>
<keyword evidence="6" id="KW-1185">Reference proteome</keyword>
<feature type="non-terminal residue" evidence="5">
    <location>
        <position position="275"/>
    </location>
</feature>
<dbReference type="InterPro" id="IPR002347">
    <property type="entry name" value="SDR_fam"/>
</dbReference>
<dbReference type="FunFam" id="3.40.50.720:FF:000084">
    <property type="entry name" value="Short-chain dehydrogenase reductase"/>
    <property type="match status" value="1"/>
</dbReference>
<dbReference type="PROSITE" id="PS50926">
    <property type="entry name" value="TRAM"/>
    <property type="match status" value="1"/>
</dbReference>
<protein>
    <recommendedName>
        <fullName evidence="4">TRAM domain-containing protein</fullName>
    </recommendedName>
</protein>
<organism evidence="5 6">
    <name type="scientific">Scytalidium lignicola</name>
    <name type="common">Hyphomycete</name>
    <dbReference type="NCBI Taxonomy" id="5539"/>
    <lineage>
        <taxon>Eukaryota</taxon>
        <taxon>Fungi</taxon>
        <taxon>Dikarya</taxon>
        <taxon>Ascomycota</taxon>
        <taxon>Pezizomycotina</taxon>
        <taxon>Leotiomycetes</taxon>
        <taxon>Leotiomycetes incertae sedis</taxon>
        <taxon>Scytalidium</taxon>
    </lineage>
</organism>
<proteinExistence type="inferred from homology"/>
<gene>
    <name evidence="5" type="ORF">B7463_g8244</name>
</gene>
<dbReference type="EMBL" id="NCSJ02000176">
    <property type="protein sequence ID" value="RFU28079.1"/>
    <property type="molecule type" value="Genomic_DNA"/>
</dbReference>
<dbReference type="PROSITE" id="PS00061">
    <property type="entry name" value="ADH_SHORT"/>
    <property type="match status" value="1"/>
</dbReference>